<feature type="transmembrane region" description="Helical" evidence="2">
    <location>
        <begin position="12"/>
        <end position="31"/>
    </location>
</feature>
<organism evidence="3 4">
    <name type="scientific">Exophiala viscosa</name>
    <dbReference type="NCBI Taxonomy" id="2486360"/>
    <lineage>
        <taxon>Eukaryota</taxon>
        <taxon>Fungi</taxon>
        <taxon>Dikarya</taxon>
        <taxon>Ascomycota</taxon>
        <taxon>Pezizomycotina</taxon>
        <taxon>Eurotiomycetes</taxon>
        <taxon>Chaetothyriomycetidae</taxon>
        <taxon>Chaetothyriales</taxon>
        <taxon>Herpotrichiellaceae</taxon>
        <taxon>Exophiala</taxon>
    </lineage>
</organism>
<protein>
    <submittedName>
        <fullName evidence="3">Uncharacterized protein</fullName>
    </submittedName>
</protein>
<feature type="compositionally biased region" description="Polar residues" evidence="1">
    <location>
        <begin position="73"/>
        <end position="82"/>
    </location>
</feature>
<evidence type="ECO:0000313" key="3">
    <source>
        <dbReference type="EMBL" id="KAI1616940.1"/>
    </source>
</evidence>
<dbReference type="AlphaFoldDB" id="A0AAN6E5E2"/>
<feature type="compositionally biased region" description="Basic and acidic residues" evidence="1">
    <location>
        <begin position="55"/>
        <end position="65"/>
    </location>
</feature>
<sequence length="82" mass="9309">MHRFRSVFVKSLLVWSACPGPALFSLGLLFIGHHHALWSRISPSRRLQGRAKERAWRAADGRPQRDPPLVTLVPTSIHNPSY</sequence>
<dbReference type="Proteomes" id="UP001203852">
    <property type="component" value="Unassembled WGS sequence"/>
</dbReference>
<reference evidence="3" key="1">
    <citation type="journal article" date="2022" name="bioRxiv">
        <title>Deciphering the potential niche of two novel black yeast fungi from a biological soil crust based on their genomes, phenotypes, and melanin regulation.</title>
        <authorList>
            <consortium name="DOE Joint Genome Institute"/>
            <person name="Carr E.C."/>
            <person name="Barton Q."/>
            <person name="Grambo S."/>
            <person name="Sullivan M."/>
            <person name="Renfro C.M."/>
            <person name="Kuo A."/>
            <person name="Pangilinan J."/>
            <person name="Lipzen A."/>
            <person name="Keymanesh K."/>
            <person name="Savage E."/>
            <person name="Barry K."/>
            <person name="Grigoriev I.V."/>
            <person name="Riekhof W.R."/>
            <person name="Harris S.S."/>
        </authorList>
    </citation>
    <scope>NUCLEOTIDE SEQUENCE</scope>
    <source>
        <strain evidence="3">JF 03-4F</strain>
    </source>
</reference>
<dbReference type="EMBL" id="MU404351">
    <property type="protein sequence ID" value="KAI1616940.1"/>
    <property type="molecule type" value="Genomic_DNA"/>
</dbReference>
<name>A0AAN6E5E2_9EURO</name>
<comment type="caution">
    <text evidence="3">The sequence shown here is derived from an EMBL/GenBank/DDBJ whole genome shotgun (WGS) entry which is preliminary data.</text>
</comment>
<evidence type="ECO:0000256" key="1">
    <source>
        <dbReference type="SAM" id="MobiDB-lite"/>
    </source>
</evidence>
<evidence type="ECO:0000313" key="4">
    <source>
        <dbReference type="Proteomes" id="UP001203852"/>
    </source>
</evidence>
<keyword evidence="2" id="KW-0472">Membrane</keyword>
<feature type="region of interest" description="Disordered" evidence="1">
    <location>
        <begin position="55"/>
        <end position="82"/>
    </location>
</feature>
<keyword evidence="4" id="KW-1185">Reference proteome</keyword>
<gene>
    <name evidence="3" type="ORF">EDD36DRAFT_430282</name>
</gene>
<evidence type="ECO:0000256" key="2">
    <source>
        <dbReference type="SAM" id="Phobius"/>
    </source>
</evidence>
<keyword evidence="2" id="KW-1133">Transmembrane helix</keyword>
<proteinExistence type="predicted"/>
<keyword evidence="2" id="KW-0812">Transmembrane</keyword>
<accession>A0AAN6E5E2</accession>